<proteinExistence type="predicted"/>
<gene>
    <name evidence="1" type="ORF">CPAR01_12549</name>
</gene>
<dbReference type="GeneID" id="85380703"/>
<name>A0ABQ9S6R0_9PEZI</name>
<protein>
    <submittedName>
        <fullName evidence="1">Uncharacterized protein</fullName>
    </submittedName>
</protein>
<keyword evidence="2" id="KW-1185">Reference proteome</keyword>
<dbReference type="RefSeq" id="XP_060344337.1">
    <property type="nucleotide sequence ID" value="XM_060496804.1"/>
</dbReference>
<comment type="caution">
    <text evidence="1">The sequence shown here is derived from an EMBL/GenBank/DDBJ whole genome shotgun (WGS) entry which is preliminary data.</text>
</comment>
<accession>A0ABQ9S6R0</accession>
<dbReference type="EMBL" id="MOPA01000011">
    <property type="protein sequence ID" value="KAK1527991.1"/>
    <property type="molecule type" value="Genomic_DNA"/>
</dbReference>
<dbReference type="Proteomes" id="UP001241169">
    <property type="component" value="Unassembled WGS sequence"/>
</dbReference>
<organism evidence="1 2">
    <name type="scientific">Colletotrichum paranaense</name>
    <dbReference type="NCBI Taxonomy" id="1914294"/>
    <lineage>
        <taxon>Eukaryota</taxon>
        <taxon>Fungi</taxon>
        <taxon>Dikarya</taxon>
        <taxon>Ascomycota</taxon>
        <taxon>Pezizomycotina</taxon>
        <taxon>Sordariomycetes</taxon>
        <taxon>Hypocreomycetidae</taxon>
        <taxon>Glomerellales</taxon>
        <taxon>Glomerellaceae</taxon>
        <taxon>Colletotrichum</taxon>
        <taxon>Colletotrichum acutatum species complex</taxon>
    </lineage>
</organism>
<reference evidence="1 2" key="1">
    <citation type="submission" date="2016-10" db="EMBL/GenBank/DDBJ databases">
        <title>The genome sequence of Colletotrichum fioriniae PJ7.</title>
        <authorList>
            <person name="Baroncelli R."/>
        </authorList>
    </citation>
    <scope>NUCLEOTIDE SEQUENCE [LARGE SCALE GENOMIC DNA]</scope>
    <source>
        <strain evidence="1 2">IMI 384185</strain>
    </source>
</reference>
<evidence type="ECO:0000313" key="1">
    <source>
        <dbReference type="EMBL" id="KAK1527991.1"/>
    </source>
</evidence>
<sequence length="103" mass="11298">MNCSCEVEISLKKAVICTVTFARRGLLKKGTELQGELRTSQAIAGHSTTLRILRYLQIISVVALGGRSHLIPPKSIFQRSRLRSPGKYVAASSRQVADRQAFG</sequence>
<evidence type="ECO:0000313" key="2">
    <source>
        <dbReference type="Proteomes" id="UP001241169"/>
    </source>
</evidence>